<proteinExistence type="predicted"/>
<accession>A0AAC9ZD90</accession>
<evidence type="ECO:0000259" key="7">
    <source>
        <dbReference type="PROSITE" id="PS50850"/>
    </source>
</evidence>
<keyword evidence="4 6" id="KW-1133">Transmembrane helix</keyword>
<dbReference type="InterPro" id="IPR044770">
    <property type="entry name" value="MFS_spinster-like"/>
</dbReference>
<feature type="transmembrane region" description="Helical" evidence="6">
    <location>
        <begin position="153"/>
        <end position="171"/>
    </location>
</feature>
<comment type="subcellular location">
    <subcellularLocation>
        <location evidence="1">Membrane</location>
        <topology evidence="1">Multi-pass membrane protein</topology>
    </subcellularLocation>
</comment>
<dbReference type="EMBL" id="CP010786">
    <property type="protein sequence ID" value="ATF08067.1"/>
    <property type="molecule type" value="Genomic_DNA"/>
</dbReference>
<dbReference type="InterPro" id="IPR020846">
    <property type="entry name" value="MFS_dom"/>
</dbReference>
<dbReference type="Proteomes" id="UP000217545">
    <property type="component" value="Plasmid pP63_b"/>
</dbReference>
<dbReference type="AlphaFoldDB" id="A0AAC9ZD90"/>
<keyword evidence="2" id="KW-0813">Transport</keyword>
<gene>
    <name evidence="8" type="ORF">PhaeoP63_04035</name>
</gene>
<dbReference type="Pfam" id="PF07690">
    <property type="entry name" value="MFS_1"/>
    <property type="match status" value="1"/>
</dbReference>
<feature type="domain" description="Major facilitator superfamily (MFS) profile" evidence="7">
    <location>
        <begin position="1"/>
        <end position="397"/>
    </location>
</feature>
<dbReference type="GO" id="GO:0016020">
    <property type="term" value="C:membrane"/>
    <property type="evidence" value="ECO:0007669"/>
    <property type="project" value="UniProtKB-SubCell"/>
</dbReference>
<keyword evidence="5 6" id="KW-0472">Membrane</keyword>
<evidence type="ECO:0000313" key="9">
    <source>
        <dbReference type="Proteomes" id="UP000217545"/>
    </source>
</evidence>
<evidence type="ECO:0000256" key="6">
    <source>
        <dbReference type="SAM" id="Phobius"/>
    </source>
</evidence>
<dbReference type="PROSITE" id="PS50850">
    <property type="entry name" value="MFS"/>
    <property type="match status" value="1"/>
</dbReference>
<dbReference type="CDD" id="cd17328">
    <property type="entry name" value="MFS_spinster_like"/>
    <property type="match status" value="1"/>
</dbReference>
<feature type="transmembrane region" description="Helical" evidence="6">
    <location>
        <begin position="245"/>
        <end position="266"/>
    </location>
</feature>
<dbReference type="GO" id="GO:0022857">
    <property type="term" value="F:transmembrane transporter activity"/>
    <property type="evidence" value="ECO:0007669"/>
    <property type="project" value="InterPro"/>
</dbReference>
<dbReference type="InterPro" id="IPR011701">
    <property type="entry name" value="MFS"/>
</dbReference>
<feature type="transmembrane region" description="Helical" evidence="6">
    <location>
        <begin position="373"/>
        <end position="393"/>
    </location>
</feature>
<dbReference type="PANTHER" id="PTHR23505">
    <property type="entry name" value="SPINSTER"/>
    <property type="match status" value="1"/>
</dbReference>
<feature type="transmembrane region" description="Helical" evidence="6">
    <location>
        <begin position="304"/>
        <end position="326"/>
    </location>
</feature>
<organism evidence="8 9">
    <name type="scientific">Phaeobacter gallaeciensis</name>
    <dbReference type="NCBI Taxonomy" id="60890"/>
    <lineage>
        <taxon>Bacteria</taxon>
        <taxon>Pseudomonadati</taxon>
        <taxon>Pseudomonadota</taxon>
        <taxon>Alphaproteobacteria</taxon>
        <taxon>Rhodobacterales</taxon>
        <taxon>Roseobacteraceae</taxon>
        <taxon>Phaeobacter</taxon>
    </lineage>
</organism>
<feature type="transmembrane region" description="Helical" evidence="6">
    <location>
        <begin position="206"/>
        <end position="233"/>
    </location>
</feature>
<sequence length="411" mass="44840">MFLLTAIFAVAHMDRHILSISLDAIGQEFTLSDTQLGLLSGMVFAAMFLLAGFPIARLAARGNKRNIVATSAIVWSLLTLTMSVAQNFTHLVLARLGVGLGEAGAVAPAHAMISDRFPHETRTSALAFFATGANVGVLLAFLVGGIVGQLFGWRWAFVLAGFPGLILALLLRYTTPDVRKSQSEQKATADPAVFRRTCYLIWNDRGLFHAFCGLALIGIVTFGVLTWLPTFIIRTHGMTPAQTGIYLALTTGIIGGFGTWYSGQLADIWGTRNPRWRIGIIILAVLLSKPLIWIFFLISSTPLALISFAFAATVSAVYWGPTFAYLHDRLPEELRPMGTAIFLFGFNCVGVGIGPTVIGLASETLFASHGQNGLRYSLSTIQIMGIWGLYHYWRAMREIDHVKPPMPSFSR</sequence>
<evidence type="ECO:0000256" key="3">
    <source>
        <dbReference type="ARBA" id="ARBA00022692"/>
    </source>
</evidence>
<dbReference type="InterPro" id="IPR036259">
    <property type="entry name" value="MFS_trans_sf"/>
</dbReference>
<name>A0AAC9ZD90_9RHOB</name>
<keyword evidence="8" id="KW-0614">Plasmid</keyword>
<evidence type="ECO:0000256" key="5">
    <source>
        <dbReference type="ARBA" id="ARBA00023136"/>
    </source>
</evidence>
<evidence type="ECO:0000256" key="2">
    <source>
        <dbReference type="ARBA" id="ARBA00022448"/>
    </source>
</evidence>
<dbReference type="SUPFAM" id="SSF103473">
    <property type="entry name" value="MFS general substrate transporter"/>
    <property type="match status" value="1"/>
</dbReference>
<protein>
    <submittedName>
        <fullName evidence="8">Arabinose efflux permease</fullName>
    </submittedName>
</protein>
<evidence type="ECO:0000313" key="8">
    <source>
        <dbReference type="EMBL" id="ATF08067.1"/>
    </source>
</evidence>
<dbReference type="PANTHER" id="PTHR23505:SF79">
    <property type="entry name" value="PROTEIN SPINSTER"/>
    <property type="match status" value="1"/>
</dbReference>
<evidence type="ECO:0000256" key="4">
    <source>
        <dbReference type="ARBA" id="ARBA00022989"/>
    </source>
</evidence>
<dbReference type="Gene3D" id="1.20.1250.20">
    <property type="entry name" value="MFS general substrate transporter like domains"/>
    <property type="match status" value="1"/>
</dbReference>
<geneLocation type="plasmid" evidence="9">
    <name>pp63_b</name>
</geneLocation>
<feature type="transmembrane region" description="Helical" evidence="6">
    <location>
        <begin position="92"/>
        <end position="113"/>
    </location>
</feature>
<feature type="transmembrane region" description="Helical" evidence="6">
    <location>
        <begin position="35"/>
        <end position="55"/>
    </location>
</feature>
<feature type="transmembrane region" description="Helical" evidence="6">
    <location>
        <begin position="338"/>
        <end position="361"/>
    </location>
</feature>
<feature type="transmembrane region" description="Helical" evidence="6">
    <location>
        <begin position="67"/>
        <end position="86"/>
    </location>
</feature>
<keyword evidence="3 6" id="KW-0812">Transmembrane</keyword>
<feature type="transmembrane region" description="Helical" evidence="6">
    <location>
        <begin position="125"/>
        <end position="147"/>
    </location>
</feature>
<evidence type="ECO:0000256" key="1">
    <source>
        <dbReference type="ARBA" id="ARBA00004141"/>
    </source>
</evidence>
<reference evidence="8 9" key="1">
    <citation type="journal article" date="2017" name="Front. Microbiol.">
        <title>Phaeobacter piscinae sp. nov., a species of the Roseobacter group and potential aquaculture probiont.</title>
        <authorList>
            <person name="Sonnenschein E.C."/>
            <person name="Phippen C.B.W."/>
            <person name="Nielsen K.F."/>
            <person name="Mateiu R.V."/>
            <person name="Melchiorsen J."/>
            <person name="Gram L."/>
            <person name="Overmann J."/>
            <person name="Freese H.M."/>
        </authorList>
    </citation>
    <scope>NUCLEOTIDE SEQUENCE [LARGE SCALE GENOMIC DNA]</scope>
    <source>
        <strain evidence="8 9">P63</strain>
    </source>
</reference>
<feature type="transmembrane region" description="Helical" evidence="6">
    <location>
        <begin position="278"/>
        <end position="298"/>
    </location>
</feature>